<dbReference type="PANTHER" id="PTHR10584">
    <property type="entry name" value="SUGAR KINASE"/>
    <property type="match status" value="1"/>
</dbReference>
<evidence type="ECO:0000313" key="5">
    <source>
        <dbReference type="Proteomes" id="UP000325684"/>
    </source>
</evidence>
<dbReference type="OrthoDB" id="9795789at2"/>
<keyword evidence="1" id="KW-0808">Transferase</keyword>
<dbReference type="GO" id="GO:0016301">
    <property type="term" value="F:kinase activity"/>
    <property type="evidence" value="ECO:0007669"/>
    <property type="project" value="UniProtKB-KW"/>
</dbReference>
<dbReference type="AlphaFoldDB" id="A0A5N3P342"/>
<sequence length="311" mass="32434">MSNVSSAPEGGVLCLGRTYCDLVFTGLSGLPVLGRELFADDIAIVPGGGAFITAAHLTSFGRPAMLVTRLGTDPLSGSLEKAIVESGVDLTFAERAQDAGPQVTIAIVQPQDRAFLSRRAGHGRPATLAAALRAPGIRHLHIAEYATLAELPSLIDLAKGSDLTVSLDPSWDDTLINDGNFLDTCRGIDVFLPNVEELMAIARTDDVAEGLQRLNDHFPHVVLKRGADGGTLAQGRERIERHAPRVPVIDTTGAGDAFNAGFLHLWLSGAEGAACLESAIAAGSRSVQAAGGASILAHGSKPATRRAGEPR</sequence>
<feature type="domain" description="Carbohydrate kinase PfkB" evidence="3">
    <location>
        <begin position="41"/>
        <end position="294"/>
    </location>
</feature>
<evidence type="ECO:0000256" key="2">
    <source>
        <dbReference type="ARBA" id="ARBA00022777"/>
    </source>
</evidence>
<evidence type="ECO:0000313" key="4">
    <source>
        <dbReference type="EMBL" id="KAB0264142.1"/>
    </source>
</evidence>
<dbReference type="Pfam" id="PF00294">
    <property type="entry name" value="PfkB"/>
    <property type="match status" value="1"/>
</dbReference>
<dbReference type="Gene3D" id="3.40.1190.20">
    <property type="match status" value="1"/>
</dbReference>
<accession>A0A5N3P342</accession>
<name>A0A5N3P342_9HYPH</name>
<evidence type="ECO:0000256" key="1">
    <source>
        <dbReference type="ARBA" id="ARBA00022679"/>
    </source>
</evidence>
<dbReference type="PANTHER" id="PTHR10584:SF167">
    <property type="entry name" value="PFKB DOMAIN PROTEIN"/>
    <property type="match status" value="1"/>
</dbReference>
<gene>
    <name evidence="4" type="ORF">FEZ63_24160</name>
</gene>
<dbReference type="InterPro" id="IPR011611">
    <property type="entry name" value="PfkB_dom"/>
</dbReference>
<keyword evidence="5" id="KW-1185">Reference proteome</keyword>
<dbReference type="RefSeq" id="WP_150949894.1">
    <property type="nucleotide sequence ID" value="NZ_VCMV01000079.1"/>
</dbReference>
<proteinExistence type="predicted"/>
<dbReference type="EMBL" id="VCMV01000079">
    <property type="protein sequence ID" value="KAB0264142.1"/>
    <property type="molecule type" value="Genomic_DNA"/>
</dbReference>
<dbReference type="PROSITE" id="PS00584">
    <property type="entry name" value="PFKB_KINASES_2"/>
    <property type="match status" value="1"/>
</dbReference>
<evidence type="ECO:0000259" key="3">
    <source>
        <dbReference type="Pfam" id="PF00294"/>
    </source>
</evidence>
<reference evidence="4 5" key="1">
    <citation type="journal article" date="2019" name="Microorganisms">
        <title>Genome Insights into the Novel Species Microvirga brassicacearum, a Rapeseed Endophyte with Biotechnological Potential.</title>
        <authorList>
            <person name="Jimenez-Gomez A."/>
            <person name="Saati-Santamaria Z."/>
            <person name="Igual J.M."/>
            <person name="Rivas R."/>
            <person name="Mateos P.F."/>
            <person name="Garcia-Fraile P."/>
        </authorList>
    </citation>
    <scope>NUCLEOTIDE SEQUENCE [LARGE SCALE GENOMIC DNA]</scope>
    <source>
        <strain evidence="4 5">CDVBN77</strain>
    </source>
</reference>
<organism evidence="4 5">
    <name type="scientific">Microvirga brassicacearum</name>
    <dbReference type="NCBI Taxonomy" id="2580413"/>
    <lineage>
        <taxon>Bacteria</taxon>
        <taxon>Pseudomonadati</taxon>
        <taxon>Pseudomonadota</taxon>
        <taxon>Alphaproteobacteria</taxon>
        <taxon>Hyphomicrobiales</taxon>
        <taxon>Methylobacteriaceae</taxon>
        <taxon>Microvirga</taxon>
    </lineage>
</organism>
<dbReference type="Proteomes" id="UP000325684">
    <property type="component" value="Unassembled WGS sequence"/>
</dbReference>
<dbReference type="SUPFAM" id="SSF53613">
    <property type="entry name" value="Ribokinase-like"/>
    <property type="match status" value="1"/>
</dbReference>
<dbReference type="InterPro" id="IPR002173">
    <property type="entry name" value="Carboh/pur_kinase_PfkB_CS"/>
</dbReference>
<comment type="caution">
    <text evidence="4">The sequence shown here is derived from an EMBL/GenBank/DDBJ whole genome shotgun (WGS) entry which is preliminary data.</text>
</comment>
<protein>
    <submittedName>
        <fullName evidence="4">Ribokinase</fullName>
    </submittedName>
</protein>
<keyword evidence="2 4" id="KW-0418">Kinase</keyword>
<dbReference type="InterPro" id="IPR029056">
    <property type="entry name" value="Ribokinase-like"/>
</dbReference>